<keyword evidence="6" id="KW-1185">Reference proteome</keyword>
<dbReference type="Pfam" id="PF13193">
    <property type="entry name" value="AMP-binding_C"/>
    <property type="match status" value="1"/>
</dbReference>
<feature type="domain" description="AMP-dependent synthetase/ligase" evidence="3">
    <location>
        <begin position="17"/>
        <end position="355"/>
    </location>
</feature>
<dbReference type="Proteomes" id="UP000290889">
    <property type="component" value="Chromosome"/>
</dbReference>
<organism evidence="5 6">
    <name type="scientific">Muriicola soli</name>
    <dbReference type="NCBI Taxonomy" id="2507538"/>
    <lineage>
        <taxon>Bacteria</taxon>
        <taxon>Pseudomonadati</taxon>
        <taxon>Bacteroidota</taxon>
        <taxon>Flavobacteriia</taxon>
        <taxon>Flavobacteriales</taxon>
        <taxon>Flavobacteriaceae</taxon>
        <taxon>Muriicola</taxon>
    </lineage>
</organism>
<accession>A0A411E8H0</accession>
<dbReference type="InterPro" id="IPR000873">
    <property type="entry name" value="AMP-dep_synth/lig_dom"/>
</dbReference>
<dbReference type="Pfam" id="PF00501">
    <property type="entry name" value="AMP-binding"/>
    <property type="match status" value="1"/>
</dbReference>
<dbReference type="InterPro" id="IPR020845">
    <property type="entry name" value="AMP-binding_CS"/>
</dbReference>
<dbReference type="AlphaFoldDB" id="A0A411E8H0"/>
<protein>
    <submittedName>
        <fullName evidence="5">AMP-dependent synthetase</fullName>
    </submittedName>
</protein>
<keyword evidence="2" id="KW-0436">Ligase</keyword>
<evidence type="ECO:0000259" key="3">
    <source>
        <dbReference type="Pfam" id="PF00501"/>
    </source>
</evidence>
<dbReference type="PANTHER" id="PTHR43201:SF5">
    <property type="entry name" value="MEDIUM-CHAIN ACYL-COA LIGASE ACSF2, MITOCHONDRIAL"/>
    <property type="match status" value="1"/>
</dbReference>
<evidence type="ECO:0000256" key="1">
    <source>
        <dbReference type="ARBA" id="ARBA00006432"/>
    </source>
</evidence>
<dbReference type="OrthoDB" id="9765680at2"/>
<dbReference type="KEGG" id="mur:EQY75_04590"/>
<evidence type="ECO:0000313" key="5">
    <source>
        <dbReference type="EMBL" id="QBA63877.1"/>
    </source>
</evidence>
<feature type="domain" description="AMP-binding enzyme C-terminal" evidence="4">
    <location>
        <begin position="405"/>
        <end position="470"/>
    </location>
</feature>
<dbReference type="GO" id="GO:0031956">
    <property type="term" value="F:medium-chain fatty acid-CoA ligase activity"/>
    <property type="evidence" value="ECO:0007669"/>
    <property type="project" value="TreeGrafter"/>
</dbReference>
<dbReference type="EMBL" id="CP035544">
    <property type="protein sequence ID" value="QBA63877.1"/>
    <property type="molecule type" value="Genomic_DNA"/>
</dbReference>
<comment type="similarity">
    <text evidence="1">Belongs to the ATP-dependent AMP-binding enzyme family.</text>
</comment>
<sequence>MNVFDYFFDSIEDWEKPFIHNSKPPVSFNSIYQNSSKLASYLKKEVGPQKNILLISPNSEYFITVYLAILKSGNVCVPLNQDTEPENLDYILEHTESKLIFSIERLKIRDRVNQEISVIEEQDVKSLLEGEKPLSTEENFDGDLIAEIIFTSGSTGKPKGVTISHNNIRANTASIIQYLNLTEDDRMCVVLPFFYCYGLSLLHTHLKVGGSIVLNNSFIFLGSVINDLKNFECTGFAGVPSHFQILLKKSDSFKTTEFPHLRYVTQAGGKLHSVFIQEFIDAFPEIEFFVMYGQTEATARLSYLPPLKLREKMNSIGIPIPGVEIAIVDEEGKKLDIEKEGELIARGENIMKGYYKDEIATACTIKNGWLHTGDIAKKDSDGYLYITARKKEIIKVGGKRVSPKEIEEVILSVPEVIDCTIEGFEDELLGEAIKAIVISNKGVDKEELKQKVLNACSKKLSSYKIPQQIIVEITMNIGITGKKTRSK</sequence>
<dbReference type="Gene3D" id="3.40.50.12780">
    <property type="entry name" value="N-terminal domain of ligase-like"/>
    <property type="match status" value="1"/>
</dbReference>
<evidence type="ECO:0000259" key="4">
    <source>
        <dbReference type="Pfam" id="PF13193"/>
    </source>
</evidence>
<gene>
    <name evidence="5" type="ORF">EQY75_04590</name>
</gene>
<reference evidence="5 6" key="1">
    <citation type="submission" date="2019-01" db="EMBL/GenBank/DDBJ databases">
        <title>Muriicola soli sp. nov., isolated from soil.</title>
        <authorList>
            <person name="Kang H.J."/>
            <person name="Kim S.B."/>
        </authorList>
    </citation>
    <scope>NUCLEOTIDE SEQUENCE [LARGE SCALE GENOMIC DNA]</scope>
    <source>
        <strain evidence="5 6">MMS17-SY002</strain>
    </source>
</reference>
<dbReference type="PROSITE" id="PS00455">
    <property type="entry name" value="AMP_BINDING"/>
    <property type="match status" value="1"/>
</dbReference>
<evidence type="ECO:0000256" key="2">
    <source>
        <dbReference type="ARBA" id="ARBA00022598"/>
    </source>
</evidence>
<name>A0A411E8H0_9FLAO</name>
<dbReference type="InterPro" id="IPR045851">
    <property type="entry name" value="AMP-bd_C_sf"/>
</dbReference>
<dbReference type="GO" id="GO:0006631">
    <property type="term" value="P:fatty acid metabolic process"/>
    <property type="evidence" value="ECO:0007669"/>
    <property type="project" value="TreeGrafter"/>
</dbReference>
<dbReference type="SUPFAM" id="SSF56801">
    <property type="entry name" value="Acetyl-CoA synthetase-like"/>
    <property type="match status" value="1"/>
</dbReference>
<dbReference type="PANTHER" id="PTHR43201">
    <property type="entry name" value="ACYL-COA SYNTHETASE"/>
    <property type="match status" value="1"/>
</dbReference>
<dbReference type="InterPro" id="IPR025110">
    <property type="entry name" value="AMP-bd_C"/>
</dbReference>
<dbReference type="RefSeq" id="WP_129603284.1">
    <property type="nucleotide sequence ID" value="NZ_CP035544.1"/>
</dbReference>
<proteinExistence type="inferred from homology"/>
<dbReference type="Gene3D" id="3.30.300.30">
    <property type="match status" value="1"/>
</dbReference>
<evidence type="ECO:0000313" key="6">
    <source>
        <dbReference type="Proteomes" id="UP000290889"/>
    </source>
</evidence>
<dbReference type="InterPro" id="IPR042099">
    <property type="entry name" value="ANL_N_sf"/>
</dbReference>